<dbReference type="PATRIC" id="fig|759362.5.peg.2443"/>
<dbReference type="eggNOG" id="COG3022">
    <property type="taxonomic scope" value="Bacteria"/>
</dbReference>
<dbReference type="GO" id="GO:0005829">
    <property type="term" value="C:cytosol"/>
    <property type="evidence" value="ECO:0007669"/>
    <property type="project" value="TreeGrafter"/>
</dbReference>
<proteinExistence type="inferred from homology"/>
<comment type="similarity">
    <text evidence="1">Belongs to the UPF0246 family.</text>
</comment>
<dbReference type="EMBL" id="CP002018">
    <property type="protein sequence ID" value="AEM42185.1"/>
    <property type="molecule type" value="Genomic_DNA"/>
</dbReference>
<evidence type="ECO:0000256" key="1">
    <source>
        <dbReference type="HAMAP-Rule" id="MF_00652"/>
    </source>
</evidence>
<name>F9Y6R5_KETVW</name>
<dbReference type="RefSeq" id="WP_013385582.1">
    <property type="nucleotide sequence ID" value="NC_017384.1"/>
</dbReference>
<accession>F9Y6R5</accession>
<keyword evidence="3" id="KW-1185">Reference proteome</keyword>
<gene>
    <name evidence="2" type="ordered locus">KVU_2346</name>
</gene>
<evidence type="ECO:0000313" key="2">
    <source>
        <dbReference type="EMBL" id="AEM42185.1"/>
    </source>
</evidence>
<dbReference type="KEGG" id="kvl:KVU_2346"/>
<organism evidence="2 3">
    <name type="scientific">Ketogulonicigenium vulgare (strain WSH-001)</name>
    <dbReference type="NCBI Taxonomy" id="759362"/>
    <lineage>
        <taxon>Bacteria</taxon>
        <taxon>Pseudomonadati</taxon>
        <taxon>Pseudomonadota</taxon>
        <taxon>Alphaproteobacteria</taxon>
        <taxon>Rhodobacterales</taxon>
        <taxon>Roseobacteraceae</taxon>
        <taxon>Ketogulonicigenium</taxon>
    </lineage>
</organism>
<dbReference type="PANTHER" id="PTHR30283:SF4">
    <property type="entry name" value="PEROXIDE STRESS RESISTANCE PROTEIN YAAA"/>
    <property type="match status" value="1"/>
</dbReference>
<dbReference type="Pfam" id="PF03883">
    <property type="entry name" value="H2O2_YaaD"/>
    <property type="match status" value="1"/>
</dbReference>
<dbReference type="HAMAP" id="MF_00652">
    <property type="entry name" value="UPF0246"/>
    <property type="match status" value="1"/>
</dbReference>
<sequence length="262" mass="29113">MLCVISPAKALDLTPNPTTTTRPAWQKDAAHLAGLMKQKSVAEIRAMMDLSEELAQLNRTRFQSFANHPGPDHEKAAIYTFNGDTYQGFDAATLDAPALSYAQDHLRILSGLYGMLRPLDAIQAYRLEMGRRLTTEKGNTLYAYWGDRIARALNDQAEALGTEFLLDCASQEYFKVVDRKALKLMVIEPTFLEVKNGVGKTVSFYAKRARGAMARFAMDNRITDPTDLRAFSVGGYRWNPESLPGKPVFSRPSPTARDITAG</sequence>
<dbReference type="NCBIfam" id="NF002542">
    <property type="entry name" value="PRK02101.1-3"/>
    <property type="match status" value="1"/>
</dbReference>
<dbReference type="PANTHER" id="PTHR30283">
    <property type="entry name" value="PEROXIDE STRESS RESPONSE PROTEIN YAAA"/>
    <property type="match status" value="1"/>
</dbReference>
<evidence type="ECO:0000313" key="3">
    <source>
        <dbReference type="Proteomes" id="UP000000692"/>
    </source>
</evidence>
<reference evidence="2 3" key="1">
    <citation type="journal article" date="2011" name="J. Bacteriol.">
        <title>Complete genome sequence of the industrial strain Ketogulonicigenium vulgare WSH-001.</title>
        <authorList>
            <person name="Liu L."/>
            <person name="Li Y."/>
            <person name="Zhang J."/>
            <person name="Zhou Z."/>
            <person name="Liu J."/>
            <person name="Li X."/>
            <person name="Zhou J."/>
            <person name="Du G."/>
            <person name="Wang L."/>
            <person name="Chen J."/>
        </authorList>
    </citation>
    <scope>NUCLEOTIDE SEQUENCE [LARGE SCALE GENOMIC DNA]</scope>
    <source>
        <strain evidence="2 3">WSH-001</strain>
    </source>
</reference>
<dbReference type="InterPro" id="IPR005583">
    <property type="entry name" value="YaaA"/>
</dbReference>
<dbReference type="AlphaFoldDB" id="F9Y6R5"/>
<dbReference type="Proteomes" id="UP000000692">
    <property type="component" value="Chromosome"/>
</dbReference>
<dbReference type="GO" id="GO:0033194">
    <property type="term" value="P:response to hydroperoxide"/>
    <property type="evidence" value="ECO:0007669"/>
    <property type="project" value="TreeGrafter"/>
</dbReference>
<dbReference type="HOGENOM" id="CLU_061989_0_0_5"/>
<protein>
    <recommendedName>
        <fullName evidence="1">UPF0246 protein KVU_2346</fullName>
    </recommendedName>
</protein>
<dbReference type="OrthoDB" id="9777133at2"/>